<proteinExistence type="predicted"/>
<sequence>MNEKFIWEDTWNEHLSKIAYKQFQTATPVYRFLRQWMLLSPITIHSFFTAINEKDWLTDSEKRKIHKSLKRYSKKELQNFLSLYFLDYLNDFSENSKLHTSLETIDITPAQFIESCLNILDISSNKRLLAIWDNSKNEQETFYHTIQCIQWLGIHNNSEPICFLFEDLKQQLYSHFDNYLLKIVYSFRKTN</sequence>
<protein>
    <submittedName>
        <fullName evidence="1">Uncharacterized protein</fullName>
    </submittedName>
</protein>
<dbReference type="EMBL" id="LJKE01000015">
    <property type="protein sequence ID" value="KZD71996.1"/>
    <property type="molecule type" value="Genomic_DNA"/>
</dbReference>
<organism evidence="1 2">
    <name type="scientific">Bacillus cereus</name>
    <dbReference type="NCBI Taxonomy" id="1396"/>
    <lineage>
        <taxon>Bacteria</taxon>
        <taxon>Bacillati</taxon>
        <taxon>Bacillota</taxon>
        <taxon>Bacilli</taxon>
        <taxon>Bacillales</taxon>
        <taxon>Bacillaceae</taxon>
        <taxon>Bacillus</taxon>
        <taxon>Bacillus cereus group</taxon>
    </lineage>
</organism>
<evidence type="ECO:0000313" key="1">
    <source>
        <dbReference type="EMBL" id="KZD71996.1"/>
    </source>
</evidence>
<evidence type="ECO:0000313" key="2">
    <source>
        <dbReference type="Proteomes" id="UP000076482"/>
    </source>
</evidence>
<dbReference type="RefSeq" id="WP_063259682.1">
    <property type="nucleotide sequence ID" value="NZ_LJKE01000015.1"/>
</dbReference>
<name>A0A164QPG9_BACCE</name>
<dbReference type="AlphaFoldDB" id="A0A164QPG9"/>
<gene>
    <name evidence="1" type="ORF">B4088_0457</name>
</gene>
<reference evidence="1 2" key="1">
    <citation type="submission" date="2015-09" db="EMBL/GenBank/DDBJ databases">
        <title>Bacillus cereus food isolates.</title>
        <authorList>
            <person name="Boekhorst J."/>
        </authorList>
    </citation>
    <scope>NUCLEOTIDE SEQUENCE [LARGE SCALE GENOMIC DNA]</scope>
    <source>
        <strain evidence="1 2">B4088</strain>
    </source>
</reference>
<dbReference type="Proteomes" id="UP000076482">
    <property type="component" value="Unassembled WGS sequence"/>
</dbReference>
<comment type="caution">
    <text evidence="1">The sequence shown here is derived from an EMBL/GenBank/DDBJ whole genome shotgun (WGS) entry which is preliminary data.</text>
</comment>
<dbReference type="PATRIC" id="fig|1396.535.peg.4208"/>
<accession>A0A164QPG9</accession>